<organism evidence="1">
    <name type="scientific">Sinorhizobium medicae</name>
    <dbReference type="NCBI Taxonomy" id="110321"/>
    <lineage>
        <taxon>Bacteria</taxon>
        <taxon>Pseudomonadati</taxon>
        <taxon>Pseudomonadota</taxon>
        <taxon>Alphaproteobacteria</taxon>
        <taxon>Hyphomicrobiales</taxon>
        <taxon>Rhizobiaceae</taxon>
        <taxon>Sinorhizobium/Ensifer group</taxon>
        <taxon>Sinorhizobium</taxon>
    </lineage>
</organism>
<dbReference type="RefSeq" id="WP_153413695.1">
    <property type="nucleotide sequence ID" value="NZ_WISB01000140.1"/>
</dbReference>
<gene>
    <name evidence="1" type="ORF">GHJ91_24455</name>
</gene>
<reference evidence="1" key="1">
    <citation type="journal article" date="2013" name="Genome Biol.">
        <title>Comparative genomics of the core and accessory genomes of 48 Sinorhizobium strains comprising five genospecies.</title>
        <authorList>
            <person name="Sugawara M."/>
            <person name="Epstein B."/>
            <person name="Badgley B.D."/>
            <person name="Unno T."/>
            <person name="Xu L."/>
            <person name="Reese J."/>
            <person name="Gyaneshwar P."/>
            <person name="Denny R."/>
            <person name="Mudge J."/>
            <person name="Bharti A.K."/>
            <person name="Farmer A.D."/>
            <person name="May G.D."/>
            <person name="Woodward J.E."/>
            <person name="Medigue C."/>
            <person name="Vallenet D."/>
            <person name="Lajus A."/>
            <person name="Rouy Z."/>
            <person name="Martinez-Vaz B."/>
            <person name="Tiffin P."/>
            <person name="Young N.D."/>
            <person name="Sadowsky M.J."/>
        </authorList>
    </citation>
    <scope>NUCLEOTIDE SEQUENCE</scope>
    <source>
        <strain evidence="1">M1</strain>
    </source>
</reference>
<dbReference type="EMBL" id="WISB01000140">
    <property type="protein sequence ID" value="MQW72210.1"/>
    <property type="molecule type" value="Genomic_DNA"/>
</dbReference>
<comment type="caution">
    <text evidence="1">The sequence shown here is derived from an EMBL/GenBank/DDBJ whole genome shotgun (WGS) entry which is preliminary data.</text>
</comment>
<sequence>MTGAVRYFHGGFGGLNVGQFVLPPAATKAPSTARFGAAGVCNTSKVYVCTDMHGALLYACMHWSGCGKVYEVEPIGELTPDPDAARAGFSFKCDKARVLRVIRVPGKTIKLVQRDMLQEQNRQREVVRMTRKLTGRA</sequence>
<accession>A0A6G1WR22</accession>
<name>A0A6G1WR22_9HYPH</name>
<proteinExistence type="predicted"/>
<dbReference type="AlphaFoldDB" id="A0A6G1WR22"/>
<dbReference type="Gene3D" id="3.20.170.40">
    <property type="entry name" value="Rifampin ADP-ribosyltransferase domain"/>
    <property type="match status" value="1"/>
</dbReference>
<evidence type="ECO:0000313" key="1">
    <source>
        <dbReference type="EMBL" id="MQW72210.1"/>
    </source>
</evidence>
<protein>
    <submittedName>
        <fullName evidence="1">Uncharacterized protein</fullName>
    </submittedName>
</protein>
<dbReference type="InterPro" id="IPR038611">
    <property type="entry name" value="Arr_sf"/>
</dbReference>